<sequence>MTYTIADLKILDQVMNDIDLQLKDFNYIIPYEYNQEAYSPRLVNLLLTTCIVIERYCKILQIECQLPEPDGNGGIRGVLRNLDGNGVLANMKWTTSFNEEFQPFDGTYAWWQMYNDTKHEETFSITDVKYRQVVTAILALHSLQRLAWAKLTTNWTKLNGMDLLDIEKWDEESDLSWSTRHGLFHTYSGPKKER</sequence>
<dbReference type="AlphaFoldDB" id="K0BBX1"/>
<accession>K0BBX1</accession>
<gene>
    <name evidence="1" type="ORF">NSED_04130</name>
</gene>
<dbReference type="Proteomes" id="UP000006100">
    <property type="component" value="Chromosome"/>
</dbReference>
<evidence type="ECO:0000313" key="1">
    <source>
        <dbReference type="EMBL" id="AFS82632.1"/>
    </source>
</evidence>
<evidence type="ECO:0000313" key="2">
    <source>
        <dbReference type="Proteomes" id="UP000006100"/>
    </source>
</evidence>
<name>K0BBX1_9ARCH</name>
<organism evidence="1 2">
    <name type="scientific">Candidatus Nitrosopumilus sediminis</name>
    <dbReference type="NCBI Taxonomy" id="1229909"/>
    <lineage>
        <taxon>Archaea</taxon>
        <taxon>Nitrososphaerota</taxon>
        <taxon>Nitrososphaeria</taxon>
        <taxon>Nitrosopumilales</taxon>
        <taxon>Nitrosopumilaceae</taxon>
        <taxon>Nitrosopumilus</taxon>
    </lineage>
</organism>
<dbReference type="KEGG" id="nir:NSED_04130"/>
<dbReference type="STRING" id="1229909.NSED_04130"/>
<dbReference type="RefSeq" id="WP_014965004.1">
    <property type="nucleotide sequence ID" value="NC_018656.1"/>
</dbReference>
<protein>
    <submittedName>
        <fullName evidence="1">Uncharacterized protein</fullName>
    </submittedName>
</protein>
<keyword evidence="2" id="KW-1185">Reference proteome</keyword>
<reference evidence="1 2" key="1">
    <citation type="journal article" date="2012" name="J. Bacteriol.">
        <title>Draft Genome Sequence of an Ammonia-Oxidizing Archaeon, "Candidatus Nitrosopumilus sediminis" AR2, from Svalbard in the Arctic Circle.</title>
        <authorList>
            <person name="Park S.J."/>
            <person name="Kim J.G."/>
            <person name="Jung M.Y."/>
            <person name="Kim S.J."/>
            <person name="Cha I.T."/>
            <person name="Ghai R."/>
            <person name="Martin-Cuadrado A.B."/>
            <person name="Rodriguez-Valera F."/>
            <person name="Rhee S.K."/>
        </authorList>
    </citation>
    <scope>NUCLEOTIDE SEQUENCE [LARGE SCALE GENOMIC DNA]</scope>
    <source>
        <strain evidence="1 2">AR2</strain>
    </source>
</reference>
<proteinExistence type="predicted"/>
<dbReference type="EMBL" id="CP003843">
    <property type="protein sequence ID" value="AFS82632.1"/>
    <property type="molecule type" value="Genomic_DNA"/>
</dbReference>
<dbReference type="HOGENOM" id="CLU_1399688_0_0_2"/>
<dbReference type="GeneID" id="13697844"/>
<dbReference type="PATRIC" id="fig|1229909.8.peg.892"/>